<sequence>MSLFETVRSQMPPEIPSQLERMDAFWTSYRQENPEITKVVHTAQEKLGDKDVDVIVCGGTLGIFIAWALQCKGWRVTIIEQGALRGRAQEWNISRKELNAFLELDLLTEIELETAIATTYNPARVGFQGGKDLWVRDILNIGIDPVYLLEVLKQKFLVAGGVLLEQTSFQQVIAHPDGVSVEVIHKRDYAITEKITGRLLLDVMGHFSPIAKQARYQVQKNIKPDGVCMVVGSCAKGMPDKSYGDLIYSFTPIQNQCQYFWEAFPARDGRTTYMFTYADADPKRPSFAQLMEDYLFWLPKYQEIELHNLKFERVLFGFFPSYKQNPLQTPWDRILQVGDSSGMQSPLSFGGFGAMVRHLPRLTNGIHAALGGDWLSKTDLRSLQPYQPNLSVTWLFQKSMSVAVNQQIESDRINYLLGVTFKAMEKLGDRVLYPFLQDVVQFIPLAQTMLAMSVADPVLVLKIVQQVGISALFDWLKHYLGLGAYSFLNQISKQIEPAISNLLPVQQYQLQRQIDAWHYGSGGDYSD</sequence>
<proteinExistence type="predicted"/>
<dbReference type="EMBL" id="QBML01000014">
    <property type="protein sequence ID" value="PZO40543.1"/>
    <property type="molecule type" value="Genomic_DNA"/>
</dbReference>
<dbReference type="SUPFAM" id="SSF51905">
    <property type="entry name" value="FAD/NAD(P)-binding domain"/>
    <property type="match status" value="1"/>
</dbReference>
<dbReference type="InterPro" id="IPR036188">
    <property type="entry name" value="FAD/NAD-bd_sf"/>
</dbReference>
<reference evidence="1 2" key="2">
    <citation type="submission" date="2018-06" db="EMBL/GenBank/DDBJ databases">
        <title>Metagenomic assembly of (sub)arctic Cyanobacteria and their associated microbiome from non-axenic cultures.</title>
        <authorList>
            <person name="Baurain D."/>
        </authorList>
    </citation>
    <scope>NUCLEOTIDE SEQUENCE [LARGE SCALE GENOMIC DNA]</scope>
    <source>
        <strain evidence="1">ULC066bin1</strain>
    </source>
</reference>
<dbReference type="PANTHER" id="PTHR32098">
    <property type="entry name" value="LYCOPENE BETA/EPSILON CYCLASE PROTEIN"/>
    <property type="match status" value="1"/>
</dbReference>
<gene>
    <name evidence="1" type="ORF">DCF19_11620</name>
</gene>
<evidence type="ECO:0000313" key="2">
    <source>
        <dbReference type="Proteomes" id="UP000249467"/>
    </source>
</evidence>
<dbReference type="PANTHER" id="PTHR32098:SF5">
    <property type="entry name" value="LYCOPENE BETA_EPSILON CYCLASE PROTEIN"/>
    <property type="match status" value="1"/>
</dbReference>
<name>A0A2W4W5Z5_9CYAN</name>
<accession>A0A2W4W5Z5</accession>
<evidence type="ECO:0000313" key="1">
    <source>
        <dbReference type="EMBL" id="PZO40543.1"/>
    </source>
</evidence>
<dbReference type="Proteomes" id="UP000249467">
    <property type="component" value="Unassembled WGS sequence"/>
</dbReference>
<dbReference type="Gene3D" id="3.50.50.60">
    <property type="entry name" value="FAD/NAD(P)-binding domain"/>
    <property type="match status" value="1"/>
</dbReference>
<organism evidence="1 2">
    <name type="scientific">Pseudanabaena frigida</name>
    <dbReference type="NCBI Taxonomy" id="945775"/>
    <lineage>
        <taxon>Bacteria</taxon>
        <taxon>Bacillati</taxon>
        <taxon>Cyanobacteriota</taxon>
        <taxon>Cyanophyceae</taxon>
        <taxon>Pseudanabaenales</taxon>
        <taxon>Pseudanabaenaceae</taxon>
        <taxon>Pseudanabaena</taxon>
    </lineage>
</organism>
<reference evidence="1 2" key="1">
    <citation type="submission" date="2018-04" db="EMBL/GenBank/DDBJ databases">
        <authorList>
            <person name="Go L.Y."/>
            <person name="Mitchell J.A."/>
        </authorList>
    </citation>
    <scope>NUCLEOTIDE SEQUENCE [LARGE SCALE GENOMIC DNA]</scope>
    <source>
        <strain evidence="1">ULC066bin1</strain>
    </source>
</reference>
<protein>
    <submittedName>
        <fullName evidence="1">FAD-dependent oxidoreductase</fullName>
    </submittedName>
</protein>
<dbReference type="AlphaFoldDB" id="A0A2W4W5Z5"/>
<comment type="caution">
    <text evidence="1">The sequence shown here is derived from an EMBL/GenBank/DDBJ whole genome shotgun (WGS) entry which is preliminary data.</text>
</comment>